<sequence>MCLGTAGSERISGEATLCFNQAGTCFQGSIQAQDQSMYIITGTKTRRIMPCSEIFDEYIGGEEQGSSIFYDIRVIDCDIGEEYNLKRVQGRTGDFCTFDCLCCSFTPEHVYRGQKADMMSQQLLGHALEGSYSNVSTGHITISCNPTTNNAPWVL</sequence>
<evidence type="ECO:0000313" key="1">
    <source>
        <dbReference type="EMBL" id="CAL4109160.1"/>
    </source>
</evidence>
<dbReference type="AlphaFoldDB" id="A0AAV2R4W0"/>
<dbReference type="EMBL" id="CAXKWB010013934">
    <property type="protein sequence ID" value="CAL4109160.1"/>
    <property type="molecule type" value="Genomic_DNA"/>
</dbReference>
<reference evidence="1 2" key="1">
    <citation type="submission" date="2024-05" db="EMBL/GenBank/DDBJ databases">
        <authorList>
            <person name="Wallberg A."/>
        </authorList>
    </citation>
    <scope>NUCLEOTIDE SEQUENCE [LARGE SCALE GENOMIC DNA]</scope>
</reference>
<accession>A0AAV2R4W0</accession>
<organism evidence="1 2">
    <name type="scientific">Meganyctiphanes norvegica</name>
    <name type="common">Northern krill</name>
    <name type="synonym">Thysanopoda norvegica</name>
    <dbReference type="NCBI Taxonomy" id="48144"/>
    <lineage>
        <taxon>Eukaryota</taxon>
        <taxon>Metazoa</taxon>
        <taxon>Ecdysozoa</taxon>
        <taxon>Arthropoda</taxon>
        <taxon>Crustacea</taxon>
        <taxon>Multicrustacea</taxon>
        <taxon>Malacostraca</taxon>
        <taxon>Eumalacostraca</taxon>
        <taxon>Eucarida</taxon>
        <taxon>Euphausiacea</taxon>
        <taxon>Euphausiidae</taxon>
        <taxon>Meganyctiphanes</taxon>
    </lineage>
</organism>
<proteinExistence type="predicted"/>
<protein>
    <submittedName>
        <fullName evidence="1">Uncharacterized protein</fullName>
    </submittedName>
</protein>
<name>A0AAV2R4W0_MEGNR</name>
<dbReference type="Proteomes" id="UP001497623">
    <property type="component" value="Unassembled WGS sequence"/>
</dbReference>
<keyword evidence="2" id="KW-1185">Reference proteome</keyword>
<comment type="caution">
    <text evidence="1">The sequence shown here is derived from an EMBL/GenBank/DDBJ whole genome shotgun (WGS) entry which is preliminary data.</text>
</comment>
<gene>
    <name evidence="1" type="ORF">MNOR_LOCUS19054</name>
</gene>
<evidence type="ECO:0000313" key="2">
    <source>
        <dbReference type="Proteomes" id="UP001497623"/>
    </source>
</evidence>